<reference evidence="2" key="1">
    <citation type="submission" date="2013-10" db="EMBL/GenBank/DDBJ databases">
        <title>Genomic analysis of the causative agents of coccidiosis in chickens.</title>
        <authorList>
            <person name="Reid A.J."/>
            <person name="Blake D."/>
            <person name="Billington K."/>
            <person name="Browne H."/>
            <person name="Dunn M."/>
            <person name="Hung S."/>
            <person name="Kawahara F."/>
            <person name="Miranda-Saavedra D."/>
            <person name="Mourier T."/>
            <person name="Nagra H."/>
            <person name="Otto T.D."/>
            <person name="Rawlings N."/>
            <person name="Sanchez A."/>
            <person name="Sanders M."/>
            <person name="Subramaniam C."/>
            <person name="Tay Y."/>
            <person name="Dear P."/>
            <person name="Doerig C."/>
            <person name="Gruber A."/>
            <person name="Parkinson J."/>
            <person name="Shirley M."/>
            <person name="Wan K.L."/>
            <person name="Berriman M."/>
            <person name="Tomley F."/>
            <person name="Pain A."/>
        </authorList>
    </citation>
    <scope>NUCLEOTIDE SEQUENCE [LARGE SCALE GENOMIC DNA]</scope>
    <source>
        <strain evidence="2">Weybridge</strain>
    </source>
</reference>
<protein>
    <submittedName>
        <fullName evidence="2">Uncharacterized protein</fullName>
    </submittedName>
</protein>
<evidence type="ECO:0000313" key="2">
    <source>
        <dbReference type="EMBL" id="CDJ58247.1"/>
    </source>
</evidence>
<feature type="region of interest" description="Disordered" evidence="1">
    <location>
        <begin position="144"/>
        <end position="175"/>
    </location>
</feature>
<evidence type="ECO:0000313" key="3">
    <source>
        <dbReference type="Proteomes" id="UP000030763"/>
    </source>
</evidence>
<proteinExistence type="predicted"/>
<dbReference type="GeneID" id="25335447"/>
<dbReference type="RefSeq" id="XP_013334893.1">
    <property type="nucleotide sequence ID" value="XM_013479439.1"/>
</dbReference>
<evidence type="ECO:0000256" key="1">
    <source>
        <dbReference type="SAM" id="MobiDB-lite"/>
    </source>
</evidence>
<name>U6M1Y8_EIMMA</name>
<dbReference type="AlphaFoldDB" id="U6M1Y8"/>
<dbReference type="OrthoDB" id="10654631at2759"/>
<organism evidence="2 3">
    <name type="scientific">Eimeria maxima</name>
    <name type="common">Coccidian parasite</name>
    <dbReference type="NCBI Taxonomy" id="5804"/>
    <lineage>
        <taxon>Eukaryota</taxon>
        <taxon>Sar</taxon>
        <taxon>Alveolata</taxon>
        <taxon>Apicomplexa</taxon>
        <taxon>Conoidasida</taxon>
        <taxon>Coccidia</taxon>
        <taxon>Eucoccidiorida</taxon>
        <taxon>Eimeriorina</taxon>
        <taxon>Eimeriidae</taxon>
        <taxon>Eimeria</taxon>
    </lineage>
</organism>
<dbReference type="EMBL" id="HG719554">
    <property type="protein sequence ID" value="CDJ58247.1"/>
    <property type="molecule type" value="Genomic_DNA"/>
</dbReference>
<reference evidence="2" key="2">
    <citation type="submission" date="2013-10" db="EMBL/GenBank/DDBJ databases">
        <authorList>
            <person name="Aslett M."/>
        </authorList>
    </citation>
    <scope>NUCLEOTIDE SEQUENCE [LARGE SCALE GENOMIC DNA]</scope>
    <source>
        <strain evidence="2">Weybridge</strain>
    </source>
</reference>
<dbReference type="VEuPathDB" id="ToxoDB:EMWEY_00014610"/>
<gene>
    <name evidence="2" type="ORF">EMWEY_00014610</name>
</gene>
<feature type="region of interest" description="Disordered" evidence="1">
    <location>
        <begin position="97"/>
        <end position="132"/>
    </location>
</feature>
<dbReference type="Proteomes" id="UP000030763">
    <property type="component" value="Unassembled WGS sequence"/>
</dbReference>
<accession>U6M1Y8</accession>
<keyword evidence="3" id="KW-1185">Reference proteome</keyword>
<sequence>MMALSDPAAPFLWSAVVERAATRTDAVERTRGVPSLMLLQQQQKHLQQQQGRQQPLHSWWHNLDPCRQEQQLLRHQHLQHNQNTQVVLLLHRAAERASKSSSHVTSGEKVVGDLDRGAPWSSPCGAAATTEDNNTEVLQLLGDAERGSSSSNSSLPLIIETSNDSSSDSEHDGDWAELTLDEPDQVQHSTSPSLPQQYQKDPHLVQANVLLKFAVDPLLQPQPQQLILLLLL</sequence>